<comment type="caution">
    <text evidence="12">The sequence shown here is derived from an EMBL/GenBank/DDBJ whole genome shotgun (WGS) entry which is preliminary data.</text>
</comment>
<dbReference type="Gene3D" id="3.40.50.150">
    <property type="entry name" value="Vaccinia Virus protein VP39"/>
    <property type="match status" value="1"/>
</dbReference>
<feature type="compositionally biased region" description="Basic and acidic residues" evidence="10">
    <location>
        <begin position="23"/>
        <end position="46"/>
    </location>
</feature>
<dbReference type="PROSITE" id="PS51686">
    <property type="entry name" value="SAM_MT_RSMB_NOP"/>
    <property type="match status" value="1"/>
</dbReference>
<evidence type="ECO:0000256" key="4">
    <source>
        <dbReference type="ARBA" id="ARBA00022603"/>
    </source>
</evidence>
<proteinExistence type="inferred from homology"/>
<evidence type="ECO:0000256" key="2">
    <source>
        <dbReference type="ARBA" id="ARBA00007494"/>
    </source>
</evidence>
<keyword evidence="4 9" id="KW-0489">Methyltransferase</keyword>
<feature type="active site" description="Nucleophile" evidence="9">
    <location>
        <position position="507"/>
    </location>
</feature>
<evidence type="ECO:0000256" key="6">
    <source>
        <dbReference type="ARBA" id="ARBA00022691"/>
    </source>
</evidence>
<dbReference type="InterPro" id="IPR029063">
    <property type="entry name" value="SAM-dependent_MTases_sf"/>
</dbReference>
<evidence type="ECO:0000256" key="10">
    <source>
        <dbReference type="SAM" id="MobiDB-lite"/>
    </source>
</evidence>
<feature type="binding site" evidence="9">
    <location>
        <position position="433"/>
    </location>
    <ligand>
        <name>S-adenosyl-L-methionine</name>
        <dbReference type="ChEBI" id="CHEBI:59789"/>
    </ligand>
</feature>
<sequence>MGRKAKFTDEERPKKGKGRKDKRQKDPEAPFKFDKKVIQQDEDDKKLSHRQKQRAAKRQKKKEEWKEKRKEIKEKRKKKSEQPSEEAQIPDPKKKKTPLSGASAEIKNELLSKFAGKNSKWVKKHKKQKDDDEMDVDDELPSGNDNDDSSEEETYAVQNLRDVDSEEGTEDEAEDQPENSDQPENPDQSENQSEDENQESDMQLNIASGDVFTFPSEDDIKSLSSIPEIETRIKDVLLVLSNFNKFREENRYRSDYVALLTNDLCKYFSYNQFLMEKIMNLFPLDELMSFLEASETQRPLTIRTNSLKIRRRDLAQALISRGVNVDPVGKWSNVGLVVYNSPVPVGATPEYLAGFYMLQAASSLLPVIALAPRENERILDLCAAPGGKASHIAALMKNTGVLFANDANKARVNGIVGNFHRLGITNSVITCYDGRTYPQVMKGFDRILVDAPCTGTGVIAKDPSVKISKDEVDVQKCFTLQRELLLAAIDCLNARSKTGGYLVYSTCSILPEENEAVVNYALKKRDVKLVPTGLDFGTEGFVNYRQHRFHQSLNLTRRFYPHTHNMDGFFVAKFKKFSDVIPKQKPNTTEDSIDSGSKQS</sequence>
<feature type="region of interest" description="Disordered" evidence="10">
    <location>
        <begin position="1"/>
        <end position="199"/>
    </location>
</feature>
<reference evidence="12 13" key="1">
    <citation type="submission" date="2024-03" db="EMBL/GenBank/DDBJ databases">
        <title>Adaptation during the transition from Ophiocordyceps entomopathogen to insect associate is accompanied by gene loss and intensified selection.</title>
        <authorList>
            <person name="Ward C.M."/>
            <person name="Onetto C.A."/>
            <person name="Borneman A.R."/>
        </authorList>
    </citation>
    <scope>NUCLEOTIDE SEQUENCE [LARGE SCALE GENOMIC DNA]</scope>
    <source>
        <strain evidence="12">AWRI1</strain>
        <tissue evidence="12">Single Adult Female</tissue>
    </source>
</reference>
<keyword evidence="3" id="KW-0690">Ribosome biogenesis</keyword>
<comment type="similarity">
    <text evidence="2 9">Belongs to the class I-like SAM-binding methyltransferase superfamily. RsmB/NOP family.</text>
</comment>
<dbReference type="GO" id="GO:0009383">
    <property type="term" value="F:rRNA (cytosine-C5-)-methyltransferase activity"/>
    <property type="evidence" value="ECO:0007669"/>
    <property type="project" value="TreeGrafter"/>
</dbReference>
<evidence type="ECO:0000256" key="7">
    <source>
        <dbReference type="ARBA" id="ARBA00022884"/>
    </source>
</evidence>
<evidence type="ECO:0000313" key="13">
    <source>
        <dbReference type="Proteomes" id="UP001367676"/>
    </source>
</evidence>
<dbReference type="InterPro" id="IPR023267">
    <property type="entry name" value="RCMT"/>
</dbReference>
<dbReference type="Pfam" id="PF22458">
    <property type="entry name" value="RsmF-B_ferredox"/>
    <property type="match status" value="1"/>
</dbReference>
<feature type="compositionally biased region" description="Basic and acidic residues" evidence="10">
    <location>
        <begin position="61"/>
        <end position="74"/>
    </location>
</feature>
<dbReference type="Proteomes" id="UP001367676">
    <property type="component" value="Unassembled WGS sequence"/>
</dbReference>
<dbReference type="InterPro" id="IPR018314">
    <property type="entry name" value="RsmB/NOL1/NOP2-like_CS"/>
</dbReference>
<dbReference type="PRINTS" id="PR02012">
    <property type="entry name" value="RCMTNOP2"/>
</dbReference>
<feature type="domain" description="SAM-dependent MTase RsmB/NOP-type" evidence="11">
    <location>
        <begin position="290"/>
        <end position="577"/>
    </location>
</feature>
<keyword evidence="6 9" id="KW-0949">S-adenosyl-L-methionine</keyword>
<dbReference type="GO" id="GO:0000470">
    <property type="term" value="P:maturation of LSU-rRNA"/>
    <property type="evidence" value="ECO:0007669"/>
    <property type="project" value="TreeGrafter"/>
</dbReference>
<feature type="binding site" evidence="9">
    <location>
        <position position="450"/>
    </location>
    <ligand>
        <name>S-adenosyl-L-methionine</name>
        <dbReference type="ChEBI" id="CHEBI:59789"/>
    </ligand>
</feature>
<dbReference type="PRINTS" id="PR02008">
    <property type="entry name" value="RCMTFAMILY"/>
</dbReference>
<dbReference type="PROSITE" id="PS01153">
    <property type="entry name" value="NOL1_NOP2_SUN"/>
    <property type="match status" value="1"/>
</dbReference>
<dbReference type="AlphaFoldDB" id="A0AAN9TIZ3"/>
<evidence type="ECO:0000256" key="5">
    <source>
        <dbReference type="ARBA" id="ARBA00022679"/>
    </source>
</evidence>
<gene>
    <name evidence="12" type="ORF">V9T40_001590</name>
</gene>
<feature type="compositionally biased region" description="Acidic residues" evidence="10">
    <location>
        <begin position="164"/>
        <end position="178"/>
    </location>
</feature>
<feature type="compositionally biased region" description="Basic and acidic residues" evidence="10">
    <location>
        <begin position="1"/>
        <end position="13"/>
    </location>
</feature>
<dbReference type="GO" id="GO:0005730">
    <property type="term" value="C:nucleolus"/>
    <property type="evidence" value="ECO:0007669"/>
    <property type="project" value="UniProtKB-SubCell"/>
</dbReference>
<feature type="binding site" evidence="9">
    <location>
        <position position="406"/>
    </location>
    <ligand>
        <name>S-adenosyl-L-methionine</name>
        <dbReference type="ChEBI" id="CHEBI:59789"/>
    </ligand>
</feature>
<keyword evidence="7 9" id="KW-0694">RNA-binding</keyword>
<keyword evidence="5 9" id="KW-0808">Transferase</keyword>
<dbReference type="EMBL" id="JBBCAQ010000019">
    <property type="protein sequence ID" value="KAK7595157.1"/>
    <property type="molecule type" value="Genomic_DNA"/>
</dbReference>
<evidence type="ECO:0000256" key="3">
    <source>
        <dbReference type="ARBA" id="ARBA00022517"/>
    </source>
</evidence>
<evidence type="ECO:0000313" key="12">
    <source>
        <dbReference type="EMBL" id="KAK7595157.1"/>
    </source>
</evidence>
<feature type="binding site" evidence="9">
    <location>
        <begin position="382"/>
        <end position="388"/>
    </location>
    <ligand>
        <name>S-adenosyl-L-methionine</name>
        <dbReference type="ChEBI" id="CHEBI:59789"/>
    </ligand>
</feature>
<evidence type="ECO:0000256" key="8">
    <source>
        <dbReference type="ARBA" id="ARBA00023242"/>
    </source>
</evidence>
<dbReference type="InterPro" id="IPR049560">
    <property type="entry name" value="MeTrfase_RsmB-F_NOP2_cat"/>
</dbReference>
<dbReference type="PANTHER" id="PTHR22807">
    <property type="entry name" value="NOP2 YEAST -RELATED NOL1/NOP2/FMU SUN DOMAIN-CONTAINING"/>
    <property type="match status" value="1"/>
</dbReference>
<dbReference type="InterPro" id="IPR023273">
    <property type="entry name" value="RCMT_NOP2"/>
</dbReference>
<dbReference type="NCBIfam" id="TIGR00446">
    <property type="entry name" value="nop2p"/>
    <property type="match status" value="1"/>
</dbReference>
<dbReference type="PANTHER" id="PTHR22807:SF30">
    <property type="entry name" value="28S RRNA (CYTOSINE(4447)-C(5))-METHYLTRANSFERASE-RELATED"/>
    <property type="match status" value="1"/>
</dbReference>
<dbReference type="InterPro" id="IPR054728">
    <property type="entry name" value="RsmB-like_ferredoxin"/>
</dbReference>
<keyword evidence="13" id="KW-1185">Reference proteome</keyword>
<protein>
    <recommendedName>
        <fullName evidence="11">SAM-dependent MTase RsmB/NOP-type domain-containing protein</fullName>
    </recommendedName>
</protein>
<dbReference type="GO" id="GO:0070475">
    <property type="term" value="P:rRNA base methylation"/>
    <property type="evidence" value="ECO:0007669"/>
    <property type="project" value="TreeGrafter"/>
</dbReference>
<dbReference type="Gene3D" id="3.30.70.1170">
    <property type="entry name" value="Sun protein, domain 3"/>
    <property type="match status" value="1"/>
</dbReference>
<evidence type="ECO:0000256" key="1">
    <source>
        <dbReference type="ARBA" id="ARBA00004604"/>
    </source>
</evidence>
<evidence type="ECO:0000259" key="11">
    <source>
        <dbReference type="PROSITE" id="PS51686"/>
    </source>
</evidence>
<name>A0AAN9TIZ3_9HEMI</name>
<keyword evidence="8" id="KW-0539">Nucleus</keyword>
<accession>A0AAN9TIZ3</accession>
<evidence type="ECO:0000256" key="9">
    <source>
        <dbReference type="PROSITE-ProRule" id="PRU01023"/>
    </source>
</evidence>
<dbReference type="InterPro" id="IPR001678">
    <property type="entry name" value="MeTrfase_RsmB-F_NOP2_dom"/>
</dbReference>
<feature type="compositionally biased region" description="Acidic residues" evidence="10">
    <location>
        <begin position="131"/>
        <end position="154"/>
    </location>
</feature>
<dbReference type="FunFam" id="3.30.70.1170:FF:000001">
    <property type="entry name" value="Ribosomal RNA methyltransferase Nop2"/>
    <property type="match status" value="1"/>
</dbReference>
<organism evidence="12 13">
    <name type="scientific">Parthenolecanium corni</name>
    <dbReference type="NCBI Taxonomy" id="536013"/>
    <lineage>
        <taxon>Eukaryota</taxon>
        <taxon>Metazoa</taxon>
        <taxon>Ecdysozoa</taxon>
        <taxon>Arthropoda</taxon>
        <taxon>Hexapoda</taxon>
        <taxon>Insecta</taxon>
        <taxon>Pterygota</taxon>
        <taxon>Neoptera</taxon>
        <taxon>Paraneoptera</taxon>
        <taxon>Hemiptera</taxon>
        <taxon>Sternorrhyncha</taxon>
        <taxon>Coccoidea</taxon>
        <taxon>Coccidae</taxon>
        <taxon>Parthenolecanium</taxon>
    </lineage>
</organism>
<dbReference type="GO" id="GO:0003723">
    <property type="term" value="F:RNA binding"/>
    <property type="evidence" value="ECO:0007669"/>
    <property type="project" value="UniProtKB-UniRule"/>
</dbReference>
<dbReference type="InterPro" id="IPR011023">
    <property type="entry name" value="Nop2p"/>
</dbReference>
<dbReference type="Pfam" id="PF01189">
    <property type="entry name" value="Methyltr_RsmB-F"/>
    <property type="match status" value="1"/>
</dbReference>
<comment type="subcellular location">
    <subcellularLocation>
        <location evidence="1">Nucleus</location>
        <location evidence="1">Nucleolus</location>
    </subcellularLocation>
</comment>
<feature type="compositionally biased region" description="Basic residues" evidence="10">
    <location>
        <begin position="47"/>
        <end position="60"/>
    </location>
</feature>
<dbReference type="SUPFAM" id="SSF53335">
    <property type="entry name" value="S-adenosyl-L-methionine-dependent methyltransferases"/>
    <property type="match status" value="1"/>
</dbReference>